<feature type="transmembrane region" description="Helical" evidence="1">
    <location>
        <begin position="89"/>
        <end position="110"/>
    </location>
</feature>
<organism evidence="2 3">
    <name type="scientific">Marilutibacter aestuarii</name>
    <dbReference type="NCBI Taxonomy" id="1706195"/>
    <lineage>
        <taxon>Bacteria</taxon>
        <taxon>Pseudomonadati</taxon>
        <taxon>Pseudomonadota</taxon>
        <taxon>Gammaproteobacteria</taxon>
        <taxon>Lysobacterales</taxon>
        <taxon>Lysobacteraceae</taxon>
        <taxon>Marilutibacter</taxon>
    </lineage>
</organism>
<name>A0A508AGD0_9GAMM</name>
<sequence>MDFRASRCARLIRVMEHKKTLPRLGRGEESDDRGNGIGTYQIIGAGMFGSAAGAAFFFEVRLAVLRTVFLAAFFAGFLAAAFLAAFFTVFLAAAFLAAFFTVFLAAAFLAA</sequence>
<feature type="transmembrane region" description="Helical" evidence="1">
    <location>
        <begin position="37"/>
        <end position="57"/>
    </location>
</feature>
<keyword evidence="3" id="KW-1185">Reference proteome</keyword>
<proteinExistence type="predicted"/>
<keyword evidence="1" id="KW-0812">Transmembrane</keyword>
<feature type="transmembrane region" description="Helical" evidence="1">
    <location>
        <begin position="64"/>
        <end position="83"/>
    </location>
</feature>
<evidence type="ECO:0000256" key="1">
    <source>
        <dbReference type="SAM" id="Phobius"/>
    </source>
</evidence>
<keyword evidence="1" id="KW-1133">Transmembrane helix</keyword>
<evidence type="ECO:0000313" key="3">
    <source>
        <dbReference type="Proteomes" id="UP000318212"/>
    </source>
</evidence>
<dbReference type="EMBL" id="VICE01000044">
    <property type="protein sequence ID" value="TQD48879.1"/>
    <property type="molecule type" value="Genomic_DNA"/>
</dbReference>
<feature type="non-terminal residue" evidence="2">
    <location>
        <position position="111"/>
    </location>
</feature>
<keyword evidence="1" id="KW-0472">Membrane</keyword>
<reference evidence="2 3" key="1">
    <citation type="submission" date="2019-06" db="EMBL/GenBank/DDBJ databases">
        <title>Lysobacter alkalisoli sp. nov. isolated from saline soil.</title>
        <authorList>
            <person name="Sun J.-Q."/>
            <person name="Xu L."/>
        </authorList>
    </citation>
    <scope>NUCLEOTIDE SEQUENCE [LARGE SCALE GENOMIC DNA]</scope>
    <source>
        <strain evidence="2 3">JCM 31130</strain>
    </source>
</reference>
<dbReference type="AlphaFoldDB" id="A0A508AGD0"/>
<comment type="caution">
    <text evidence="2">The sequence shown here is derived from an EMBL/GenBank/DDBJ whole genome shotgun (WGS) entry which is preliminary data.</text>
</comment>
<gene>
    <name evidence="2" type="ORF">FKV25_04445</name>
</gene>
<accession>A0A508AGD0</accession>
<dbReference type="Proteomes" id="UP000318212">
    <property type="component" value="Unassembled WGS sequence"/>
</dbReference>
<evidence type="ECO:0000313" key="2">
    <source>
        <dbReference type="EMBL" id="TQD48879.1"/>
    </source>
</evidence>
<protein>
    <submittedName>
        <fullName evidence="2">Uncharacterized protein</fullName>
    </submittedName>
</protein>